<feature type="domain" description="ADF-H" evidence="1">
    <location>
        <begin position="1"/>
        <end position="58"/>
    </location>
</feature>
<dbReference type="PROSITE" id="PS51263">
    <property type="entry name" value="ADF_H"/>
    <property type="match status" value="1"/>
</dbReference>
<sequence length="68" mass="8050">MTIVEFLPDGRSKVTKKEIEQGFQIVKLSNDRFLLIHYTIDGNDYEELSEEELNERLAQLYAMRVSER</sequence>
<comment type="caution">
    <text evidence="2">The sequence shown here is derived from an EMBL/GenBank/DDBJ whole genome shotgun (WGS) entry which is preliminary data.</text>
</comment>
<dbReference type="Proteomes" id="UP000240322">
    <property type="component" value="Unassembled WGS sequence"/>
</dbReference>
<dbReference type="GO" id="GO:0003779">
    <property type="term" value="F:actin binding"/>
    <property type="evidence" value="ECO:0007669"/>
    <property type="project" value="InterPro"/>
</dbReference>
<reference evidence="2 3" key="1">
    <citation type="submission" date="2017-04" db="EMBL/GenBank/DDBJ databases">
        <title>Novel microbial lineages endemic to geothermal iron-oxide mats fill important gaps in the evolutionary history of Archaea.</title>
        <authorList>
            <person name="Jay Z.J."/>
            <person name="Beam J.P."/>
            <person name="Dlakic M."/>
            <person name="Rusch D.B."/>
            <person name="Kozubal M.A."/>
            <person name="Inskeep W.P."/>
        </authorList>
    </citation>
    <scope>NUCLEOTIDE SEQUENCE [LARGE SCALE GENOMIC DNA]</scope>
    <source>
        <strain evidence="2">OSP_D</strain>
    </source>
</reference>
<evidence type="ECO:0000259" key="1">
    <source>
        <dbReference type="PROSITE" id="PS51263"/>
    </source>
</evidence>
<proteinExistence type="predicted"/>
<dbReference type="EMBL" id="NEXE01000046">
    <property type="protein sequence ID" value="PSN90806.1"/>
    <property type="molecule type" value="Genomic_DNA"/>
</dbReference>
<protein>
    <recommendedName>
        <fullName evidence="1">ADF-H domain-containing protein</fullName>
    </recommendedName>
</protein>
<evidence type="ECO:0000313" key="2">
    <source>
        <dbReference type="EMBL" id="PSN90806.1"/>
    </source>
</evidence>
<name>A0A2R6AWS0_9ARCH</name>
<dbReference type="AlphaFoldDB" id="A0A2R6AWS0"/>
<organism evidence="2 3">
    <name type="scientific">Candidatus Marsarchaeota G2 archaeon OSP_D</name>
    <dbReference type="NCBI Taxonomy" id="1978157"/>
    <lineage>
        <taxon>Archaea</taxon>
        <taxon>Candidatus Marsarchaeota</taxon>
        <taxon>Candidatus Marsarchaeota group 2</taxon>
    </lineage>
</organism>
<accession>A0A2R6AWS0</accession>
<gene>
    <name evidence="2" type="ORF">B9Q03_05910</name>
</gene>
<evidence type="ECO:0000313" key="3">
    <source>
        <dbReference type="Proteomes" id="UP000240322"/>
    </source>
</evidence>
<dbReference type="InterPro" id="IPR002108">
    <property type="entry name" value="ADF-H"/>
</dbReference>